<sequence>MVTKQVIDKIYKLYKRPPASPDELNLGLLFTHALENHGIVIDENDLYIGSVDPRSPFAAIPLRHIHEILEFETCLAIVLRNSMIFLNKHNSDVNVHRRMDEPSVWSRLKMSLAKKRDTASESR</sequence>
<dbReference type="RefSeq" id="WP_136415291.1">
    <property type="nucleotide sequence ID" value="NZ_CP039396.1"/>
</dbReference>
<name>A0A4P7W2Q0_9BACT</name>
<proteinExistence type="predicted"/>
<dbReference type="KEGG" id="ddb:E7747_08030"/>
<protein>
    <submittedName>
        <fullName evidence="1">Uncharacterized protein</fullName>
    </submittedName>
</protein>
<gene>
    <name evidence="1" type="ORF">E7747_08030</name>
</gene>
<evidence type="ECO:0000313" key="1">
    <source>
        <dbReference type="EMBL" id="QCD42229.1"/>
    </source>
</evidence>
<dbReference type="Proteomes" id="UP000297149">
    <property type="component" value="Chromosome"/>
</dbReference>
<dbReference type="AlphaFoldDB" id="A0A4P7W2Q0"/>
<evidence type="ECO:0000313" key="2">
    <source>
        <dbReference type="Proteomes" id="UP000297149"/>
    </source>
</evidence>
<accession>A0A4P7W2Q0</accession>
<dbReference type="EMBL" id="CP039396">
    <property type="protein sequence ID" value="QCD42229.1"/>
    <property type="molecule type" value="Genomic_DNA"/>
</dbReference>
<reference evidence="2" key="1">
    <citation type="submission" date="2019-02" db="EMBL/GenBank/DDBJ databases">
        <title>Isolation and identification of novel species under the genus Muribaculum.</title>
        <authorList>
            <person name="Miyake S."/>
            <person name="Ding Y."/>
            <person name="Low A."/>
            <person name="Soh M."/>
            <person name="Seedorf H."/>
        </authorList>
    </citation>
    <scope>NUCLEOTIDE SEQUENCE [LARGE SCALE GENOMIC DNA]</scope>
    <source>
        <strain evidence="2">H5</strain>
    </source>
</reference>
<keyword evidence="2" id="KW-1185">Reference proteome</keyword>
<organism evidence="1 2">
    <name type="scientific">Duncaniella dubosii</name>
    <dbReference type="NCBI Taxonomy" id="2518971"/>
    <lineage>
        <taxon>Bacteria</taxon>
        <taxon>Pseudomonadati</taxon>
        <taxon>Bacteroidota</taxon>
        <taxon>Bacteroidia</taxon>
        <taxon>Bacteroidales</taxon>
        <taxon>Muribaculaceae</taxon>
        <taxon>Duncaniella</taxon>
    </lineage>
</organism>